<feature type="transmembrane region" description="Helical" evidence="1">
    <location>
        <begin position="6"/>
        <end position="25"/>
    </location>
</feature>
<dbReference type="EMBL" id="FJ380025">
    <property type="protein sequence ID" value="ACJ09664.1"/>
    <property type="molecule type" value="mRNA"/>
</dbReference>
<organism evidence="2">
    <name type="scientific">Cupressus sempervirens</name>
    <name type="common">Italian cypress</name>
    <dbReference type="NCBI Taxonomy" id="13469"/>
    <lineage>
        <taxon>Eukaryota</taxon>
        <taxon>Viridiplantae</taxon>
        <taxon>Streptophyta</taxon>
        <taxon>Embryophyta</taxon>
        <taxon>Tracheophyta</taxon>
        <taxon>Spermatophyta</taxon>
        <taxon>Pinopsida</taxon>
        <taxon>Pinidae</taxon>
        <taxon>Conifers II</taxon>
        <taxon>Cupressales</taxon>
        <taxon>Cupressaceae</taxon>
        <taxon>Cupressus</taxon>
    </lineage>
</organism>
<keyword evidence="1" id="KW-0472">Membrane</keyword>
<dbReference type="AlphaFoldDB" id="B6VET5"/>
<feature type="transmembrane region" description="Helical" evidence="1">
    <location>
        <begin position="46"/>
        <end position="70"/>
    </location>
</feature>
<feature type="non-terminal residue" evidence="2">
    <location>
        <position position="1"/>
    </location>
</feature>
<evidence type="ECO:0000313" key="2">
    <source>
        <dbReference type="EMBL" id="ACJ09664.1"/>
    </source>
</evidence>
<keyword evidence="1" id="KW-0812">Transmembrane</keyword>
<accession>B6VET5</accession>
<sequence>TSLLSWFLPCIRVLVSGFIFRLFGFHAEYIADDIIRNTNTIYKSTLMVAYLKGYFIIVHGWLILCLKALLKTCSCLIKSLYKKFLHSYFFQEEGCKCHAIATLSSNELINISIFWQWP</sequence>
<proteinExistence type="evidence at transcript level"/>
<protein>
    <submittedName>
        <fullName evidence="2">Uncharacterized protein</fullName>
    </submittedName>
</protein>
<keyword evidence="1" id="KW-1133">Transmembrane helix</keyword>
<evidence type="ECO:0000256" key="1">
    <source>
        <dbReference type="SAM" id="Phobius"/>
    </source>
</evidence>
<reference evidence="2" key="1">
    <citation type="submission" date="2008-10" db="EMBL/GenBank/DDBJ databases">
        <title>Cloning and characterization of cold regulated sequences in cypress (Cupressus sempervirens).</title>
        <authorList>
            <person name="Pedron L."/>
            <person name="Baldi P."/>
            <person name="La Porta N."/>
        </authorList>
    </citation>
    <scope>NUCLEOTIDE SEQUENCE</scope>
    <source>
        <strain evidence="2">Cyplp143</strain>
    </source>
</reference>
<name>B6VET5_CUPSE</name>